<reference evidence="1 2" key="1">
    <citation type="submission" date="2017-10" db="EMBL/GenBank/DDBJ databases">
        <authorList>
            <consortium name="Urmite Genomes"/>
        </authorList>
    </citation>
    <scope>NUCLEOTIDE SEQUENCE [LARGE SCALE GENOMIC DNA]</scope>
    <source>
        <strain evidence="1 2">FB-527</strain>
    </source>
</reference>
<name>A0A7Z7IPM9_9MYCO</name>
<gene>
    <name evidence="1" type="ORF">MSIMFB_04989</name>
</gene>
<protein>
    <submittedName>
        <fullName evidence="1">Uncharacterized protein</fullName>
    </submittedName>
</protein>
<accession>A0A7Z7IPM9</accession>
<dbReference type="InterPro" id="IPR058714">
    <property type="entry name" value="LpqS"/>
</dbReference>
<dbReference type="Proteomes" id="UP000554965">
    <property type="component" value="Unassembled WGS sequence"/>
</dbReference>
<sequence>MPPRLANIPRLDGSDVHRLALSSDSGAAGTDFPQAKRSVGCKGVVPNRTGVEIAVGMYKFVSTCCDALRRFSVVTTTMGRLASCAYTRIGYISSVPATHQLRRFSATPVPCRKPSRVVTNSTSPFRHIVAAGAALWLVLWLVVVGAHNAGKNGWLHGEWPTPHPSRASATSMGAEPALNAGHRPALNAGHRQLYQDSWTAHGERFMTAVLPPSAGAFGTADAVAGSVLDAITSAQLSMPVDRSPPVAIVDCLVGQELLIRLCVSRR</sequence>
<keyword evidence="2" id="KW-1185">Reference proteome</keyword>
<evidence type="ECO:0000313" key="2">
    <source>
        <dbReference type="Proteomes" id="UP000554965"/>
    </source>
</evidence>
<comment type="caution">
    <text evidence="1">The sequence shown here is derived from an EMBL/GenBank/DDBJ whole genome shotgun (WGS) entry which is preliminary data.</text>
</comment>
<dbReference type="AlphaFoldDB" id="A0A7Z7IPM9"/>
<organism evidence="1 2">
    <name type="scientific">Mycobacterium simulans</name>
    <dbReference type="NCBI Taxonomy" id="627089"/>
    <lineage>
        <taxon>Bacteria</taxon>
        <taxon>Bacillati</taxon>
        <taxon>Actinomycetota</taxon>
        <taxon>Actinomycetes</taxon>
        <taxon>Mycobacteriales</taxon>
        <taxon>Mycobacteriaceae</taxon>
        <taxon>Mycobacterium</taxon>
    </lineage>
</organism>
<dbReference type="EMBL" id="OCTY01000002">
    <property type="protein sequence ID" value="SOJ57511.1"/>
    <property type="molecule type" value="Genomic_DNA"/>
</dbReference>
<dbReference type="Pfam" id="PF26327">
    <property type="entry name" value="LpqS"/>
    <property type="match status" value="1"/>
</dbReference>
<evidence type="ECO:0000313" key="1">
    <source>
        <dbReference type="EMBL" id="SOJ57511.1"/>
    </source>
</evidence>
<proteinExistence type="predicted"/>